<evidence type="ECO:0000256" key="1">
    <source>
        <dbReference type="ARBA" id="ARBA00022679"/>
    </source>
</evidence>
<dbReference type="PANTHER" id="PTHR43877:SF1">
    <property type="entry name" value="ACETYLTRANSFERASE"/>
    <property type="match status" value="1"/>
</dbReference>
<proteinExistence type="predicted"/>
<evidence type="ECO:0000259" key="3">
    <source>
        <dbReference type="PROSITE" id="PS51186"/>
    </source>
</evidence>
<dbReference type="GO" id="GO:0016747">
    <property type="term" value="F:acyltransferase activity, transferring groups other than amino-acyl groups"/>
    <property type="evidence" value="ECO:0007669"/>
    <property type="project" value="InterPro"/>
</dbReference>
<dbReference type="Pfam" id="PF00583">
    <property type="entry name" value="Acetyltransf_1"/>
    <property type="match status" value="1"/>
</dbReference>
<evidence type="ECO:0000256" key="2">
    <source>
        <dbReference type="ARBA" id="ARBA00023315"/>
    </source>
</evidence>
<dbReference type="CDD" id="cd04301">
    <property type="entry name" value="NAT_SF"/>
    <property type="match status" value="1"/>
</dbReference>
<dbReference type="InterPro" id="IPR050832">
    <property type="entry name" value="Bact_Acetyltransf"/>
</dbReference>
<keyword evidence="2" id="KW-0012">Acyltransferase</keyword>
<accession>A0A7S8ECD4</accession>
<gene>
    <name evidence="4" type="ORF">G4Y79_07840</name>
</gene>
<dbReference type="EMBL" id="CP062983">
    <property type="protein sequence ID" value="QPC84274.1"/>
    <property type="molecule type" value="Genomic_DNA"/>
</dbReference>
<dbReference type="InterPro" id="IPR016181">
    <property type="entry name" value="Acyl_CoA_acyltransferase"/>
</dbReference>
<keyword evidence="1 4" id="KW-0808">Transferase</keyword>
<evidence type="ECO:0000313" key="4">
    <source>
        <dbReference type="EMBL" id="QPC84274.1"/>
    </source>
</evidence>
<dbReference type="PROSITE" id="PS51186">
    <property type="entry name" value="GNAT"/>
    <property type="match status" value="1"/>
</dbReference>
<dbReference type="Gene3D" id="3.40.630.30">
    <property type="match status" value="1"/>
</dbReference>
<sequence length="155" mass="17235">MMSVQVTLSPVDEAGPVAERILRTLPAWFGIEEATLEYIRDAHANPTFVADDGGEAVGFLTLVVHTAYAAEIHVMGVLPSYHRQGVGRQMVAVAEAYLRRQGIAYLQVKTLNDTHPDEGYARTRQFYLAMGFRPLEVFPDLWGPHNPCLQLIKAL</sequence>
<name>A0A7S8ECD4_9CHLR</name>
<dbReference type="PANTHER" id="PTHR43877">
    <property type="entry name" value="AMINOALKYLPHOSPHONATE N-ACETYLTRANSFERASE-RELATED-RELATED"/>
    <property type="match status" value="1"/>
</dbReference>
<dbReference type="KEGG" id="pmet:G4Y79_07840"/>
<protein>
    <submittedName>
        <fullName evidence="4">GNAT family N-acetyltransferase</fullName>
    </submittedName>
</protein>
<organism evidence="4 5">
    <name type="scientific">Phototrophicus methaneseepsis</name>
    <dbReference type="NCBI Taxonomy" id="2710758"/>
    <lineage>
        <taxon>Bacteria</taxon>
        <taxon>Bacillati</taxon>
        <taxon>Chloroflexota</taxon>
        <taxon>Candidatus Thermofontia</taxon>
        <taxon>Phototrophicales</taxon>
        <taxon>Phototrophicaceae</taxon>
        <taxon>Phototrophicus</taxon>
    </lineage>
</organism>
<dbReference type="InterPro" id="IPR000182">
    <property type="entry name" value="GNAT_dom"/>
</dbReference>
<dbReference type="Proteomes" id="UP000594468">
    <property type="component" value="Chromosome"/>
</dbReference>
<dbReference type="SUPFAM" id="SSF55729">
    <property type="entry name" value="Acyl-CoA N-acyltransferases (Nat)"/>
    <property type="match status" value="1"/>
</dbReference>
<reference evidence="4 5" key="1">
    <citation type="submission" date="2020-02" db="EMBL/GenBank/DDBJ databases">
        <authorList>
            <person name="Zheng R.K."/>
            <person name="Sun C.M."/>
        </authorList>
    </citation>
    <scope>NUCLEOTIDE SEQUENCE [LARGE SCALE GENOMIC DNA]</scope>
    <source>
        <strain evidence="5">rifampicinis</strain>
    </source>
</reference>
<feature type="domain" description="N-acetyltransferase" evidence="3">
    <location>
        <begin position="6"/>
        <end position="155"/>
    </location>
</feature>
<keyword evidence="5" id="KW-1185">Reference proteome</keyword>
<evidence type="ECO:0000313" key="5">
    <source>
        <dbReference type="Proteomes" id="UP000594468"/>
    </source>
</evidence>
<dbReference type="AlphaFoldDB" id="A0A7S8ECD4"/>
<dbReference type="RefSeq" id="WP_195172337.1">
    <property type="nucleotide sequence ID" value="NZ_CP062983.1"/>
</dbReference>